<dbReference type="Proteomes" id="UP001165378">
    <property type="component" value="Unassembled WGS sequence"/>
</dbReference>
<dbReference type="Gene3D" id="3.40.50.720">
    <property type="entry name" value="NAD(P)-binding Rossmann-like Domain"/>
    <property type="match status" value="1"/>
</dbReference>
<protein>
    <submittedName>
        <fullName evidence="1">Saccharopine dehydrogenase</fullName>
    </submittedName>
</protein>
<evidence type="ECO:0000313" key="2">
    <source>
        <dbReference type="Proteomes" id="UP001165378"/>
    </source>
</evidence>
<accession>A0AA41PVB1</accession>
<sequence length="338" mass="34510">MGNIKPVLILGGSGQAGSATAALLRRWHPDLPLAIAGRDLGRAQRAARELGASTALTVDIQRSDLGLPADSGGYSAVVAALWDGRLSGLRYAQDHGLPYLSVSSGLVDIATEVVAGAQRPGAAPVLLASHFCAGTVVLAALHCARDFGRVDRIRIGAILDETDTGGPAGVADLERWSTATTAGLVRRDGVFTWVAGADAETEIASLDGTVLPAAQIAVLDVPSVALATGAPDVRCDFAVGESAGRRRGGAASVEIRIEIDGADHSGEPLSVRRCLVHDAGQRPLTALGMALGVERLLGLRGDAAAPGVHTPESLIDPAYAAERLAEIGAVFADASAVH</sequence>
<dbReference type="RefSeq" id="WP_235050627.1">
    <property type="nucleotide sequence ID" value="NZ_JAKFHA010000002.1"/>
</dbReference>
<proteinExistence type="predicted"/>
<keyword evidence="2" id="KW-1185">Reference proteome</keyword>
<gene>
    <name evidence="1" type="ORF">LZ495_04690</name>
</gene>
<dbReference type="InterPro" id="IPR036291">
    <property type="entry name" value="NAD(P)-bd_dom_sf"/>
</dbReference>
<dbReference type="EMBL" id="JAKFHA010000002">
    <property type="protein sequence ID" value="MCF2526519.1"/>
    <property type="molecule type" value="Genomic_DNA"/>
</dbReference>
<organism evidence="1 2">
    <name type="scientific">Yinghuangia soli</name>
    <dbReference type="NCBI Taxonomy" id="2908204"/>
    <lineage>
        <taxon>Bacteria</taxon>
        <taxon>Bacillati</taxon>
        <taxon>Actinomycetota</taxon>
        <taxon>Actinomycetes</taxon>
        <taxon>Kitasatosporales</taxon>
        <taxon>Streptomycetaceae</taxon>
        <taxon>Yinghuangia</taxon>
    </lineage>
</organism>
<reference evidence="1" key="1">
    <citation type="submission" date="2022-01" db="EMBL/GenBank/DDBJ databases">
        <title>Genome-Based Taxonomic Classification of the Phylum Actinobacteria.</title>
        <authorList>
            <person name="Gao Y."/>
        </authorList>
    </citation>
    <scope>NUCLEOTIDE SEQUENCE</scope>
    <source>
        <strain evidence="1">KLBMP 8922</strain>
    </source>
</reference>
<dbReference type="SUPFAM" id="SSF51735">
    <property type="entry name" value="NAD(P)-binding Rossmann-fold domains"/>
    <property type="match status" value="1"/>
</dbReference>
<evidence type="ECO:0000313" key="1">
    <source>
        <dbReference type="EMBL" id="MCF2526519.1"/>
    </source>
</evidence>
<name>A0AA41PVB1_9ACTN</name>
<dbReference type="AlphaFoldDB" id="A0AA41PVB1"/>
<comment type="caution">
    <text evidence="1">The sequence shown here is derived from an EMBL/GenBank/DDBJ whole genome shotgun (WGS) entry which is preliminary data.</text>
</comment>